<keyword evidence="4 8" id="KW-0808">Transferase</keyword>
<dbReference type="Pfam" id="PF00155">
    <property type="entry name" value="Aminotran_1_2"/>
    <property type="match status" value="1"/>
</dbReference>
<dbReference type="GO" id="GO:0006520">
    <property type="term" value="P:amino acid metabolic process"/>
    <property type="evidence" value="ECO:0007669"/>
    <property type="project" value="InterPro"/>
</dbReference>
<keyword evidence="5" id="KW-0663">Pyridoxal phosphate</keyword>
<keyword evidence="3 8" id="KW-0032">Aminotransferase</keyword>
<comment type="catalytic activity">
    <reaction evidence="6">
        <text>L-arogenate + oxaloacetate = prephenate + L-aspartate</text>
        <dbReference type="Rhea" id="RHEA:20445"/>
        <dbReference type="ChEBI" id="CHEBI:16452"/>
        <dbReference type="ChEBI" id="CHEBI:29934"/>
        <dbReference type="ChEBI" id="CHEBI:29991"/>
        <dbReference type="ChEBI" id="CHEBI:58180"/>
        <dbReference type="EC" id="2.6.1.78"/>
    </reaction>
</comment>
<dbReference type="eggNOG" id="COG0436">
    <property type="taxonomic scope" value="Bacteria"/>
</dbReference>
<evidence type="ECO:0000256" key="6">
    <source>
        <dbReference type="ARBA" id="ARBA00052185"/>
    </source>
</evidence>
<evidence type="ECO:0000256" key="3">
    <source>
        <dbReference type="ARBA" id="ARBA00022576"/>
    </source>
</evidence>
<dbReference type="FunFam" id="3.40.640.10:FF:000033">
    <property type="entry name" value="Aspartate aminotransferase"/>
    <property type="match status" value="1"/>
</dbReference>
<dbReference type="SUPFAM" id="SSF53383">
    <property type="entry name" value="PLP-dependent transferases"/>
    <property type="match status" value="1"/>
</dbReference>
<sequence length="387" mass="41443">MPELSEALKKLKASSTVAFNTKAKELQRSGVDVVAMTAGEPDFAPPEHVLAAAHEAIDKGLTKYTPAEGTAELREAVCEKFRRENGLSYTPAQISVGTGGKQVLYNGFMAVLNPGDEVIVPAPYWVSYPAQVQLAGGVTVAVPTRPEDGFVPSVEAVREAITPRTKVIVLNSPSNPTGAVYPPEVVRGIAELAAEHDLWLFSDDLYEHLVYEGEFVSGAAFAPEHTLIIHGASKAYALTGWRIGYGAGPERLIKAMSKLQGQVTSNANAIAQYAVTAALNEVEKTAAFIAMTKRAYVARRDRLVEGLNRLGLHTPKPQGAFYVMSDLTPIHPDETEAATLLLEKAHVAVVPGTDFEAPGQARFSYATSMENIEKALERLGAFVGASV</sequence>
<dbReference type="PANTHER" id="PTHR46383:SF1">
    <property type="entry name" value="ASPARTATE AMINOTRANSFERASE"/>
    <property type="match status" value="1"/>
</dbReference>
<dbReference type="Proteomes" id="UP000000379">
    <property type="component" value="Chromosome"/>
</dbReference>
<comment type="similarity">
    <text evidence="2 8">Belongs to the class-I pyridoxal-phosphate-dependent aminotransferase family.</text>
</comment>
<comment type="cofactor">
    <cofactor evidence="1 8">
        <name>pyridoxal 5'-phosphate</name>
        <dbReference type="ChEBI" id="CHEBI:597326"/>
    </cofactor>
</comment>
<dbReference type="GO" id="GO:0030170">
    <property type="term" value="F:pyridoxal phosphate binding"/>
    <property type="evidence" value="ECO:0007669"/>
    <property type="project" value="InterPro"/>
</dbReference>
<proteinExistence type="inferred from homology"/>
<dbReference type="EMBL" id="CP002049">
    <property type="protein sequence ID" value="ADI16065.1"/>
    <property type="molecule type" value="Genomic_DNA"/>
</dbReference>
<keyword evidence="11" id="KW-1185">Reference proteome</keyword>
<dbReference type="HOGENOM" id="CLU_017584_4_3_0"/>
<dbReference type="InterPro" id="IPR050596">
    <property type="entry name" value="AspAT/PAT-like"/>
</dbReference>
<reference evidence="11" key="1">
    <citation type="submission" date="2010-05" db="EMBL/GenBank/DDBJ databases">
        <title>The complete genome of Truepera radiovictris DSM 17093.</title>
        <authorList>
            <consortium name="US DOE Joint Genome Institute (JGI-PGF)"/>
            <person name="Lucas S."/>
            <person name="Copeland A."/>
            <person name="Lapidus A."/>
            <person name="Glavina del Rio T."/>
            <person name="Dalin E."/>
            <person name="Tice H."/>
            <person name="Bruce D."/>
            <person name="Goodwin L."/>
            <person name="Pitluck S."/>
            <person name="Kyrpides N."/>
            <person name="Mavromatis K."/>
            <person name="Ovchinnikova G."/>
            <person name="Munk A.C."/>
            <person name="Detter J.C."/>
            <person name="Han C."/>
            <person name="Tapia R."/>
            <person name="Land M."/>
            <person name="Hauser L."/>
            <person name="Markowitz V."/>
            <person name="Cheng J.-F."/>
            <person name="Hugenholtz P."/>
            <person name="Woyke T."/>
            <person name="Wu D."/>
            <person name="Tindall B."/>
            <person name="Pomrenke H.G."/>
            <person name="Brambilla E."/>
            <person name="Klenk H.-P."/>
            <person name="Eisen J.A."/>
        </authorList>
    </citation>
    <scope>NUCLEOTIDE SEQUENCE [LARGE SCALE GENOMIC DNA]</scope>
    <source>
        <strain evidence="11">DSM 17093 / CIP 108686 / LMG 22925 / RQ-24</strain>
    </source>
</reference>
<dbReference type="CDD" id="cd00609">
    <property type="entry name" value="AAT_like"/>
    <property type="match status" value="1"/>
</dbReference>
<gene>
    <name evidence="10" type="ordered locus">Trad_2971</name>
</gene>
<dbReference type="Gene3D" id="3.90.1150.10">
    <property type="entry name" value="Aspartate Aminotransferase, domain 1"/>
    <property type="match status" value="1"/>
</dbReference>
<dbReference type="Gene3D" id="3.40.640.10">
    <property type="entry name" value="Type I PLP-dependent aspartate aminotransferase-like (Major domain)"/>
    <property type="match status" value="1"/>
</dbReference>
<reference evidence="10 11" key="2">
    <citation type="journal article" date="2011" name="Stand. Genomic Sci.">
        <title>Complete genome sequence of Truepera radiovictrix type strain (RQ-24).</title>
        <authorList>
            <person name="Ivanova N."/>
            <person name="Rohde C."/>
            <person name="Munk C."/>
            <person name="Nolan M."/>
            <person name="Lucas S."/>
            <person name="Del Rio T.G."/>
            <person name="Tice H."/>
            <person name="Deshpande S."/>
            <person name="Cheng J.F."/>
            <person name="Tapia R."/>
            <person name="Han C."/>
            <person name="Goodwin L."/>
            <person name="Pitluck S."/>
            <person name="Liolios K."/>
            <person name="Mavromatis K."/>
            <person name="Mikhailova N."/>
            <person name="Pati A."/>
            <person name="Chen A."/>
            <person name="Palaniappan K."/>
            <person name="Land M."/>
            <person name="Hauser L."/>
            <person name="Chang Y.J."/>
            <person name="Jeffries C.D."/>
            <person name="Brambilla E."/>
            <person name="Rohde M."/>
            <person name="Goker M."/>
            <person name="Tindall B.J."/>
            <person name="Woyke T."/>
            <person name="Bristow J."/>
            <person name="Eisen J.A."/>
            <person name="Markowitz V."/>
            <person name="Hugenholtz P."/>
            <person name="Kyrpides N.C."/>
            <person name="Klenk H.P."/>
            <person name="Lapidus A."/>
        </authorList>
    </citation>
    <scope>NUCLEOTIDE SEQUENCE [LARGE SCALE GENOMIC DNA]</scope>
    <source>
        <strain evidence="11">DSM 17093 / CIP 108686 / LMG 22925 / RQ-24</strain>
    </source>
</reference>
<dbReference type="PROSITE" id="PS00105">
    <property type="entry name" value="AA_TRANSFER_CLASS_1"/>
    <property type="match status" value="1"/>
</dbReference>
<organism evidence="10 11">
    <name type="scientific">Truepera radiovictrix (strain DSM 17093 / CIP 108686 / LMG 22925 / RQ-24)</name>
    <dbReference type="NCBI Taxonomy" id="649638"/>
    <lineage>
        <taxon>Bacteria</taxon>
        <taxon>Thermotogati</taxon>
        <taxon>Deinococcota</taxon>
        <taxon>Deinococci</taxon>
        <taxon>Trueperales</taxon>
        <taxon>Trueperaceae</taxon>
        <taxon>Truepera</taxon>
    </lineage>
</organism>
<dbReference type="OrthoDB" id="9802328at2"/>
<dbReference type="GO" id="GO:0033853">
    <property type="term" value="F:aspartate-prephenate aminotransferase activity"/>
    <property type="evidence" value="ECO:0007669"/>
    <property type="project" value="UniProtKB-EC"/>
</dbReference>
<dbReference type="InterPro" id="IPR004839">
    <property type="entry name" value="Aminotransferase_I/II_large"/>
</dbReference>
<evidence type="ECO:0000256" key="7">
    <source>
        <dbReference type="ARBA" id="ARBA00057886"/>
    </source>
</evidence>
<evidence type="ECO:0000256" key="2">
    <source>
        <dbReference type="ARBA" id="ARBA00007441"/>
    </source>
</evidence>
<dbReference type="InterPro" id="IPR004838">
    <property type="entry name" value="NHTrfase_class1_PyrdxlP-BS"/>
</dbReference>
<evidence type="ECO:0000256" key="5">
    <source>
        <dbReference type="ARBA" id="ARBA00022898"/>
    </source>
</evidence>
<dbReference type="InterPro" id="IPR015421">
    <property type="entry name" value="PyrdxlP-dep_Trfase_major"/>
</dbReference>
<dbReference type="STRING" id="649638.Trad_2971"/>
<name>D7CWB5_TRURR</name>
<evidence type="ECO:0000256" key="8">
    <source>
        <dbReference type="RuleBase" id="RU000481"/>
    </source>
</evidence>
<feature type="domain" description="Aminotransferase class I/classII large" evidence="9">
    <location>
        <begin position="32"/>
        <end position="379"/>
    </location>
</feature>
<evidence type="ECO:0000313" key="11">
    <source>
        <dbReference type="Proteomes" id="UP000000379"/>
    </source>
</evidence>
<dbReference type="InterPro" id="IPR015424">
    <property type="entry name" value="PyrdxlP-dep_Trfase"/>
</dbReference>
<evidence type="ECO:0000256" key="4">
    <source>
        <dbReference type="ARBA" id="ARBA00022679"/>
    </source>
</evidence>
<comment type="function">
    <text evidence="7">Catalyzes the reversible conversion of aspartate and 2-oxoglutarate to glutamate and oxaloacetate. Can also transaminate prephenate in the presence of aspartate.</text>
</comment>
<protein>
    <recommendedName>
        <fullName evidence="8">Aminotransferase</fullName>
        <ecNumber evidence="8">2.6.1.-</ecNumber>
    </recommendedName>
</protein>
<accession>D7CWB5</accession>
<evidence type="ECO:0000256" key="1">
    <source>
        <dbReference type="ARBA" id="ARBA00001933"/>
    </source>
</evidence>
<evidence type="ECO:0000259" key="9">
    <source>
        <dbReference type="Pfam" id="PF00155"/>
    </source>
</evidence>
<dbReference type="InterPro" id="IPR015422">
    <property type="entry name" value="PyrdxlP-dep_Trfase_small"/>
</dbReference>
<evidence type="ECO:0000313" key="10">
    <source>
        <dbReference type="EMBL" id="ADI16065.1"/>
    </source>
</evidence>
<dbReference type="RefSeq" id="WP_013179424.1">
    <property type="nucleotide sequence ID" value="NC_014221.1"/>
</dbReference>
<dbReference type="PANTHER" id="PTHR46383">
    <property type="entry name" value="ASPARTATE AMINOTRANSFERASE"/>
    <property type="match status" value="1"/>
</dbReference>
<dbReference type="AlphaFoldDB" id="D7CWB5"/>
<dbReference type="EC" id="2.6.1.-" evidence="8"/>
<dbReference type="KEGG" id="tra:Trad_2971"/>